<dbReference type="InterPro" id="IPR036612">
    <property type="entry name" value="KH_dom_type_1_sf"/>
</dbReference>
<evidence type="ECO:0000313" key="4">
    <source>
        <dbReference type="EMBL" id="CAD9679900.1"/>
    </source>
</evidence>
<dbReference type="Gene3D" id="3.30.1370.10">
    <property type="entry name" value="K Homology domain, type 1"/>
    <property type="match status" value="1"/>
</dbReference>
<protein>
    <recommendedName>
        <fullName evidence="3">K Homology domain-containing protein</fullName>
    </recommendedName>
</protein>
<feature type="region of interest" description="Disordered" evidence="2">
    <location>
        <begin position="44"/>
        <end position="68"/>
    </location>
</feature>
<feature type="compositionally biased region" description="Basic and acidic residues" evidence="2">
    <location>
        <begin position="52"/>
        <end position="63"/>
    </location>
</feature>
<dbReference type="SUPFAM" id="SSF54791">
    <property type="entry name" value="Eukaryotic type KH-domain (KH-domain type I)"/>
    <property type="match status" value="1"/>
</dbReference>
<keyword evidence="1" id="KW-0694">RNA-binding</keyword>
<sequence length="327" mass="33496">MATVPVADLLDPAKLSKLLEMHAGGRIKASELLKNALEEMAPALAASKKRPRGDAAAEQKPAEPRPPLVPVAVKGGFLGGVANEGIDTRETTLVMVIPHGAVKYVIGKGGASLRFVEQNVGLTQIKIQKDDHSDPTSLGRNLTLVGNTKACTLGAYLVMRCLHETCGKQIYPDWSKRAWAEANNSVTGPVGGGVGGGMGYRGAVQGPAGMLPPGRGIPAPGTMPNPGGMPPNLGARPRPIPNPGALLRPPGGTGVGVMGGGAVVGVPMAPRPGYTPMAAGYPPTSAPFQPGLPRPPLTHAPTPRGYGRGMPPTGTLGLYGRPPSYGR</sequence>
<evidence type="ECO:0000256" key="2">
    <source>
        <dbReference type="SAM" id="MobiDB-lite"/>
    </source>
</evidence>
<gene>
    <name evidence="4" type="ORF">RMAR1173_LOCUS7710</name>
</gene>
<organism evidence="4">
    <name type="scientific">Rhizochromulina marina</name>
    <dbReference type="NCBI Taxonomy" id="1034831"/>
    <lineage>
        <taxon>Eukaryota</taxon>
        <taxon>Sar</taxon>
        <taxon>Stramenopiles</taxon>
        <taxon>Ochrophyta</taxon>
        <taxon>Dictyochophyceae</taxon>
        <taxon>Rhizochromulinales</taxon>
        <taxon>Rhizochromulina</taxon>
    </lineage>
</organism>
<dbReference type="GO" id="GO:0003723">
    <property type="term" value="F:RNA binding"/>
    <property type="evidence" value="ECO:0007669"/>
    <property type="project" value="UniProtKB-UniRule"/>
</dbReference>
<dbReference type="Pfam" id="PF00013">
    <property type="entry name" value="KH_1"/>
    <property type="match status" value="1"/>
</dbReference>
<dbReference type="InterPro" id="IPR004087">
    <property type="entry name" value="KH_dom"/>
</dbReference>
<dbReference type="PROSITE" id="PS50084">
    <property type="entry name" value="KH_TYPE_1"/>
    <property type="match status" value="1"/>
</dbReference>
<dbReference type="EMBL" id="HBHJ01011825">
    <property type="protein sequence ID" value="CAD9679900.1"/>
    <property type="molecule type" value="Transcribed_RNA"/>
</dbReference>
<proteinExistence type="predicted"/>
<evidence type="ECO:0000259" key="3">
    <source>
        <dbReference type="SMART" id="SM00322"/>
    </source>
</evidence>
<dbReference type="SMART" id="SM00322">
    <property type="entry name" value="KH"/>
    <property type="match status" value="1"/>
</dbReference>
<dbReference type="AlphaFoldDB" id="A0A7S2RT11"/>
<reference evidence="4" key="1">
    <citation type="submission" date="2021-01" db="EMBL/GenBank/DDBJ databases">
        <authorList>
            <person name="Corre E."/>
            <person name="Pelletier E."/>
            <person name="Niang G."/>
            <person name="Scheremetjew M."/>
            <person name="Finn R."/>
            <person name="Kale V."/>
            <person name="Holt S."/>
            <person name="Cochrane G."/>
            <person name="Meng A."/>
            <person name="Brown T."/>
            <person name="Cohen L."/>
        </authorList>
    </citation>
    <scope>NUCLEOTIDE SEQUENCE</scope>
    <source>
        <strain evidence="4">CCMP1243</strain>
    </source>
</reference>
<dbReference type="CDD" id="cd00105">
    <property type="entry name" value="KH-I"/>
    <property type="match status" value="1"/>
</dbReference>
<name>A0A7S2RT11_9STRA</name>
<evidence type="ECO:0000256" key="1">
    <source>
        <dbReference type="PROSITE-ProRule" id="PRU00117"/>
    </source>
</evidence>
<feature type="region of interest" description="Disordered" evidence="2">
    <location>
        <begin position="288"/>
        <end position="327"/>
    </location>
</feature>
<dbReference type="InterPro" id="IPR004088">
    <property type="entry name" value="KH_dom_type_1"/>
</dbReference>
<feature type="domain" description="K Homology" evidence="3">
    <location>
        <begin position="89"/>
        <end position="163"/>
    </location>
</feature>
<accession>A0A7S2RT11</accession>